<organism evidence="1 2">
    <name type="scientific">Aspergillus mulundensis</name>
    <dbReference type="NCBI Taxonomy" id="1810919"/>
    <lineage>
        <taxon>Eukaryota</taxon>
        <taxon>Fungi</taxon>
        <taxon>Dikarya</taxon>
        <taxon>Ascomycota</taxon>
        <taxon>Pezizomycotina</taxon>
        <taxon>Eurotiomycetes</taxon>
        <taxon>Eurotiomycetidae</taxon>
        <taxon>Eurotiales</taxon>
        <taxon>Aspergillaceae</taxon>
        <taxon>Aspergillus</taxon>
        <taxon>Aspergillus subgen. Nidulantes</taxon>
    </lineage>
</organism>
<dbReference type="OrthoDB" id="5139479at2759"/>
<protein>
    <submittedName>
        <fullName evidence="1">Uncharacterized protein</fullName>
    </submittedName>
</protein>
<gene>
    <name evidence="1" type="ORF">DSM5745_04343</name>
</gene>
<comment type="caution">
    <text evidence="1">The sequence shown here is derived from an EMBL/GenBank/DDBJ whole genome shotgun (WGS) entry which is preliminary data.</text>
</comment>
<dbReference type="AlphaFoldDB" id="A0A3D8SCD9"/>
<evidence type="ECO:0000313" key="2">
    <source>
        <dbReference type="Proteomes" id="UP000256690"/>
    </source>
</evidence>
<dbReference type="EMBL" id="PVWQ01000004">
    <property type="protein sequence ID" value="RDW84017.1"/>
    <property type="molecule type" value="Genomic_DNA"/>
</dbReference>
<accession>A0A3D8SCD9</accession>
<dbReference type="GeneID" id="38114713"/>
<dbReference type="RefSeq" id="XP_026605355.1">
    <property type="nucleotide sequence ID" value="XM_026746359.1"/>
</dbReference>
<sequence>MPTSPTATDHPAADTPVGIAYDPVFSYQVTAGLGRYNGSYVQSLQGRKEIAPYTVVPYSLQAIVYNLVTISMHSAAGTPPPTNYSSAPVIQIDDAPSVHFDFAPGLRGRSFAAEDCTVFGALGDKSLEIVSS</sequence>
<evidence type="ECO:0000313" key="1">
    <source>
        <dbReference type="EMBL" id="RDW84017.1"/>
    </source>
</evidence>
<dbReference type="Proteomes" id="UP000256690">
    <property type="component" value="Unassembled WGS sequence"/>
</dbReference>
<reference evidence="1 2" key="1">
    <citation type="journal article" date="2018" name="IMA Fungus">
        <title>IMA Genome-F 9: Draft genome sequence of Annulohypoxylon stygium, Aspergillus mulundensis, Berkeleyomyces basicola (syn. Thielaviopsis basicola), Ceratocystis smalleyi, two Cercospora beticola strains, Coleophoma cylindrospora, Fusarium fracticaudum, Phialophora cf. hyalina, and Morchella septimelata.</title>
        <authorList>
            <person name="Wingfield B.D."/>
            <person name="Bills G.F."/>
            <person name="Dong Y."/>
            <person name="Huang W."/>
            <person name="Nel W.J."/>
            <person name="Swalarsk-Parry B.S."/>
            <person name="Vaghefi N."/>
            <person name="Wilken P.M."/>
            <person name="An Z."/>
            <person name="de Beer Z.W."/>
            <person name="De Vos L."/>
            <person name="Chen L."/>
            <person name="Duong T.A."/>
            <person name="Gao Y."/>
            <person name="Hammerbacher A."/>
            <person name="Kikkert J.R."/>
            <person name="Li Y."/>
            <person name="Li H."/>
            <person name="Li K."/>
            <person name="Li Q."/>
            <person name="Liu X."/>
            <person name="Ma X."/>
            <person name="Naidoo K."/>
            <person name="Pethybridge S.J."/>
            <person name="Sun J."/>
            <person name="Steenkamp E.T."/>
            <person name="van der Nest M.A."/>
            <person name="van Wyk S."/>
            <person name="Wingfield M.J."/>
            <person name="Xiong C."/>
            <person name="Yue Q."/>
            <person name="Zhang X."/>
        </authorList>
    </citation>
    <scope>NUCLEOTIDE SEQUENCE [LARGE SCALE GENOMIC DNA]</scope>
    <source>
        <strain evidence="1 2">DSM 5745</strain>
    </source>
</reference>
<proteinExistence type="predicted"/>
<name>A0A3D8SCD9_9EURO</name>
<keyword evidence="2" id="KW-1185">Reference proteome</keyword>